<evidence type="ECO:0000256" key="1">
    <source>
        <dbReference type="ARBA" id="ARBA00023125"/>
    </source>
</evidence>
<evidence type="ECO:0000313" key="5">
    <source>
        <dbReference type="Proteomes" id="UP001501102"/>
    </source>
</evidence>
<dbReference type="SUPFAM" id="SSF46689">
    <property type="entry name" value="Homeodomain-like"/>
    <property type="match status" value="1"/>
</dbReference>
<dbReference type="InterPro" id="IPR041583">
    <property type="entry name" value="TetR_C_31"/>
</dbReference>
<dbReference type="PROSITE" id="PS50977">
    <property type="entry name" value="HTH_TETR_2"/>
    <property type="match status" value="1"/>
</dbReference>
<dbReference type="Pfam" id="PF17940">
    <property type="entry name" value="TetR_C_31"/>
    <property type="match status" value="1"/>
</dbReference>
<reference evidence="5" key="1">
    <citation type="journal article" date="2019" name="Int. J. Syst. Evol. Microbiol.">
        <title>The Global Catalogue of Microorganisms (GCM) 10K type strain sequencing project: providing services to taxonomists for standard genome sequencing and annotation.</title>
        <authorList>
            <consortium name="The Broad Institute Genomics Platform"/>
            <consortium name="The Broad Institute Genome Sequencing Center for Infectious Disease"/>
            <person name="Wu L."/>
            <person name="Ma J."/>
        </authorList>
    </citation>
    <scope>NUCLEOTIDE SEQUENCE [LARGE SCALE GENOMIC DNA]</scope>
    <source>
        <strain evidence="5">JCM 4087</strain>
    </source>
</reference>
<dbReference type="InterPro" id="IPR050109">
    <property type="entry name" value="HTH-type_TetR-like_transc_reg"/>
</dbReference>
<dbReference type="InterPro" id="IPR001647">
    <property type="entry name" value="HTH_TetR"/>
</dbReference>
<dbReference type="SUPFAM" id="SSF48498">
    <property type="entry name" value="Tetracyclin repressor-like, C-terminal domain"/>
    <property type="match status" value="1"/>
</dbReference>
<dbReference type="InterPro" id="IPR009057">
    <property type="entry name" value="Homeodomain-like_sf"/>
</dbReference>
<proteinExistence type="predicted"/>
<sequence>MEKREERNVAETTARRRQLADAAIATLAREGMRGLTHRAVDRTAGLPEGTCSYYFRTRQALLRATVERLVEVDTADLAERPAALGRSSDPAEVAEAVAEVVRHWATSEGERTKARYELMLEAGRRPELRAALDKAREHYHRLAETTLAAAGAADPAAQAQVLIACMDGLMFRHLTGADPLSGPPERLGDALTDLLRGFAGRRG</sequence>
<keyword evidence="5" id="KW-1185">Reference proteome</keyword>
<evidence type="ECO:0000256" key="2">
    <source>
        <dbReference type="PROSITE-ProRule" id="PRU00335"/>
    </source>
</evidence>
<dbReference type="InterPro" id="IPR036271">
    <property type="entry name" value="Tet_transcr_reg_TetR-rel_C_sf"/>
</dbReference>
<dbReference type="Gene3D" id="1.10.357.10">
    <property type="entry name" value="Tetracycline Repressor, domain 2"/>
    <property type="match status" value="1"/>
</dbReference>
<accession>A0ABP6IWF7</accession>
<dbReference type="PANTHER" id="PTHR30055">
    <property type="entry name" value="HTH-TYPE TRANSCRIPTIONAL REGULATOR RUTR"/>
    <property type="match status" value="1"/>
</dbReference>
<evidence type="ECO:0000259" key="3">
    <source>
        <dbReference type="PROSITE" id="PS50977"/>
    </source>
</evidence>
<dbReference type="PANTHER" id="PTHR30055:SF231">
    <property type="entry name" value="TRANSCRIPTIONAL REGULATORY PROTEIN (PROBABLY DEOR-FAMILY)-RELATED"/>
    <property type="match status" value="1"/>
</dbReference>
<keyword evidence="1 2" id="KW-0238">DNA-binding</keyword>
<dbReference type="Proteomes" id="UP001501102">
    <property type="component" value="Unassembled WGS sequence"/>
</dbReference>
<organism evidence="4 5">
    <name type="scientific">Streptomyces thioluteus</name>
    <dbReference type="NCBI Taxonomy" id="66431"/>
    <lineage>
        <taxon>Bacteria</taxon>
        <taxon>Bacillati</taxon>
        <taxon>Actinomycetota</taxon>
        <taxon>Actinomycetes</taxon>
        <taxon>Kitasatosporales</taxon>
        <taxon>Streptomycetaceae</taxon>
        <taxon>Streptomyces</taxon>
    </lineage>
</organism>
<evidence type="ECO:0000313" key="4">
    <source>
        <dbReference type="EMBL" id="GAA2912167.1"/>
    </source>
</evidence>
<dbReference type="Pfam" id="PF00440">
    <property type="entry name" value="TetR_N"/>
    <property type="match status" value="1"/>
</dbReference>
<dbReference type="EMBL" id="BAAAXZ010000021">
    <property type="protein sequence ID" value="GAA2912167.1"/>
    <property type="molecule type" value="Genomic_DNA"/>
</dbReference>
<gene>
    <name evidence="4" type="ORF">GCM10020221_04810</name>
</gene>
<comment type="caution">
    <text evidence="4">The sequence shown here is derived from an EMBL/GenBank/DDBJ whole genome shotgun (WGS) entry which is preliminary data.</text>
</comment>
<feature type="domain" description="HTH tetR-type" evidence="3">
    <location>
        <begin position="13"/>
        <end position="73"/>
    </location>
</feature>
<protein>
    <submittedName>
        <fullName evidence="4">TetR/AcrR family transcriptional regulator</fullName>
    </submittedName>
</protein>
<name>A0ABP6IWF7_STRTU</name>
<feature type="DNA-binding region" description="H-T-H motif" evidence="2">
    <location>
        <begin position="36"/>
        <end position="55"/>
    </location>
</feature>